<keyword evidence="3" id="KW-1185">Reference proteome</keyword>
<comment type="caution">
    <text evidence="2">The sequence shown here is derived from an EMBL/GenBank/DDBJ whole genome shotgun (WGS) entry which is preliminary data.</text>
</comment>
<feature type="transmembrane region" description="Helical" evidence="1">
    <location>
        <begin position="60"/>
        <end position="86"/>
    </location>
</feature>
<evidence type="ECO:0000256" key="1">
    <source>
        <dbReference type="SAM" id="Phobius"/>
    </source>
</evidence>
<keyword evidence="1" id="KW-0472">Membrane</keyword>
<evidence type="ECO:0000313" key="3">
    <source>
        <dbReference type="Proteomes" id="UP001270362"/>
    </source>
</evidence>
<accession>A0AAE1CD54</accession>
<name>A0AAE1CD54_9PEZI</name>
<protein>
    <submittedName>
        <fullName evidence="2">Uncharacterized protein</fullName>
    </submittedName>
</protein>
<gene>
    <name evidence="2" type="ORF">B0T22DRAFT_440711</name>
</gene>
<dbReference type="Proteomes" id="UP001270362">
    <property type="component" value="Unassembled WGS sequence"/>
</dbReference>
<reference evidence="2" key="1">
    <citation type="journal article" date="2023" name="Mol. Phylogenet. Evol.">
        <title>Genome-scale phylogeny and comparative genomics of the fungal order Sordariales.</title>
        <authorList>
            <person name="Hensen N."/>
            <person name="Bonometti L."/>
            <person name="Westerberg I."/>
            <person name="Brannstrom I.O."/>
            <person name="Guillou S."/>
            <person name="Cros-Aarteil S."/>
            <person name="Calhoun S."/>
            <person name="Haridas S."/>
            <person name="Kuo A."/>
            <person name="Mondo S."/>
            <person name="Pangilinan J."/>
            <person name="Riley R."/>
            <person name="LaButti K."/>
            <person name="Andreopoulos B."/>
            <person name="Lipzen A."/>
            <person name="Chen C."/>
            <person name="Yan M."/>
            <person name="Daum C."/>
            <person name="Ng V."/>
            <person name="Clum A."/>
            <person name="Steindorff A."/>
            <person name="Ohm R.A."/>
            <person name="Martin F."/>
            <person name="Silar P."/>
            <person name="Natvig D.O."/>
            <person name="Lalanne C."/>
            <person name="Gautier V."/>
            <person name="Ament-Velasquez S.L."/>
            <person name="Kruys A."/>
            <person name="Hutchinson M.I."/>
            <person name="Powell A.J."/>
            <person name="Barry K."/>
            <person name="Miller A.N."/>
            <person name="Grigoriev I.V."/>
            <person name="Debuchy R."/>
            <person name="Gladieux P."/>
            <person name="Hiltunen Thoren M."/>
            <person name="Johannesson H."/>
        </authorList>
    </citation>
    <scope>NUCLEOTIDE SEQUENCE</scope>
    <source>
        <strain evidence="2">CBS 314.62</strain>
    </source>
</reference>
<keyword evidence="1" id="KW-0812">Transmembrane</keyword>
<keyword evidence="1" id="KW-1133">Transmembrane helix</keyword>
<organism evidence="2 3">
    <name type="scientific">Podospora appendiculata</name>
    <dbReference type="NCBI Taxonomy" id="314037"/>
    <lineage>
        <taxon>Eukaryota</taxon>
        <taxon>Fungi</taxon>
        <taxon>Dikarya</taxon>
        <taxon>Ascomycota</taxon>
        <taxon>Pezizomycotina</taxon>
        <taxon>Sordariomycetes</taxon>
        <taxon>Sordariomycetidae</taxon>
        <taxon>Sordariales</taxon>
        <taxon>Podosporaceae</taxon>
        <taxon>Podospora</taxon>
    </lineage>
</organism>
<feature type="transmembrane region" description="Helical" evidence="1">
    <location>
        <begin position="26"/>
        <end position="48"/>
    </location>
</feature>
<sequence length="217" mass="23873">MDSRILLLLLQIAVYSRYWRVSLWLALVAYSAVVVTVPGILIGAAFLARQGMDSGIEAKIIGAKIMTISITFLIHVFSVLLSVILLRNIQEIWKIQETRKAEEMIQAGETISSTDHSTSILSLGSWATLWSRFSFDQCLLVVYFTCLPGELVLQGYMVRLCWSSGPVQSVNQGTADVYSGRSSPHPLMELHFDGAGARSSLQSEVTRASLEGAMAKD</sequence>
<evidence type="ECO:0000313" key="2">
    <source>
        <dbReference type="EMBL" id="KAK3689222.1"/>
    </source>
</evidence>
<reference evidence="2" key="2">
    <citation type="submission" date="2023-06" db="EMBL/GenBank/DDBJ databases">
        <authorList>
            <consortium name="Lawrence Berkeley National Laboratory"/>
            <person name="Haridas S."/>
            <person name="Hensen N."/>
            <person name="Bonometti L."/>
            <person name="Westerberg I."/>
            <person name="Brannstrom I.O."/>
            <person name="Guillou S."/>
            <person name="Cros-Aarteil S."/>
            <person name="Calhoun S."/>
            <person name="Kuo A."/>
            <person name="Mondo S."/>
            <person name="Pangilinan J."/>
            <person name="Riley R."/>
            <person name="Labutti K."/>
            <person name="Andreopoulos B."/>
            <person name="Lipzen A."/>
            <person name="Chen C."/>
            <person name="Yanf M."/>
            <person name="Daum C."/>
            <person name="Ng V."/>
            <person name="Clum A."/>
            <person name="Steindorff A."/>
            <person name="Ohm R."/>
            <person name="Martin F."/>
            <person name="Silar P."/>
            <person name="Natvig D."/>
            <person name="Lalanne C."/>
            <person name="Gautier V."/>
            <person name="Ament-Velasquez S.L."/>
            <person name="Kruys A."/>
            <person name="Hutchinson M.I."/>
            <person name="Powell A.J."/>
            <person name="Barry K."/>
            <person name="Miller A.N."/>
            <person name="Grigoriev I.V."/>
            <person name="Debuchy R."/>
            <person name="Gladieux P."/>
            <person name="Thoren M.H."/>
            <person name="Johannesson H."/>
        </authorList>
    </citation>
    <scope>NUCLEOTIDE SEQUENCE</scope>
    <source>
        <strain evidence="2">CBS 314.62</strain>
    </source>
</reference>
<proteinExistence type="predicted"/>
<dbReference type="AlphaFoldDB" id="A0AAE1CD54"/>
<dbReference type="EMBL" id="JAULSO010000002">
    <property type="protein sequence ID" value="KAK3689222.1"/>
    <property type="molecule type" value="Genomic_DNA"/>
</dbReference>